<feature type="transmembrane region" description="Helical" evidence="7">
    <location>
        <begin position="272"/>
        <end position="295"/>
    </location>
</feature>
<dbReference type="EMBL" id="VXPY01000009">
    <property type="protein sequence ID" value="MYD88893.1"/>
    <property type="molecule type" value="Genomic_DNA"/>
</dbReference>
<comment type="similarity">
    <text evidence="7">Belongs to the binding-protein-dependent transport system permease family.</text>
</comment>
<evidence type="ECO:0000256" key="4">
    <source>
        <dbReference type="ARBA" id="ARBA00022692"/>
    </source>
</evidence>
<dbReference type="CDD" id="cd06261">
    <property type="entry name" value="TM_PBP2"/>
    <property type="match status" value="1"/>
</dbReference>
<keyword evidence="4 7" id="KW-0812">Transmembrane</keyword>
<evidence type="ECO:0000256" key="3">
    <source>
        <dbReference type="ARBA" id="ARBA00022475"/>
    </source>
</evidence>
<sequence>MTTYLASRLLQMVPSLFLLTVVLFALMRLGGDPVMHLAHPEASPEEIAEIRAAYGFDRPLPEQYLKQLRMMLRGDFGESFRFRSPALPLVIEKLPATMELAAVSMLVALLIAIPAGLLSAIFQNSPLDLGVTTTSTLGRAMPNFWIGIMLILLFAVYLDWLPVSGRLEATSIVLPALTLGSSVATSLARILRSSMLEVIRQEYMVTAKAKGLHRWAVVLGHGLRNALIPFITVFGLQMAWLLGGSVIVEEVFAWPGMGRLLLNSVKVRDLSVVMAGVCVFALVVMGTNLLVDFLYTALDPRIRYSSS</sequence>
<evidence type="ECO:0000259" key="8">
    <source>
        <dbReference type="PROSITE" id="PS50928"/>
    </source>
</evidence>
<keyword evidence="3" id="KW-1003">Cell membrane</keyword>
<keyword evidence="6 7" id="KW-0472">Membrane</keyword>
<dbReference type="Pfam" id="PF00528">
    <property type="entry name" value="BPD_transp_1"/>
    <property type="match status" value="1"/>
</dbReference>
<proteinExistence type="inferred from homology"/>
<dbReference type="InterPro" id="IPR045621">
    <property type="entry name" value="BPD_transp_1_N"/>
</dbReference>
<feature type="transmembrane region" description="Helical" evidence="7">
    <location>
        <begin position="227"/>
        <end position="252"/>
    </location>
</feature>
<dbReference type="GO" id="GO:0055085">
    <property type="term" value="P:transmembrane transport"/>
    <property type="evidence" value="ECO:0007669"/>
    <property type="project" value="InterPro"/>
</dbReference>
<dbReference type="PANTHER" id="PTHR43163:SF6">
    <property type="entry name" value="DIPEPTIDE TRANSPORT SYSTEM PERMEASE PROTEIN DPPB-RELATED"/>
    <property type="match status" value="1"/>
</dbReference>
<accession>A0A6B1DPY7</accession>
<evidence type="ECO:0000313" key="9">
    <source>
        <dbReference type="EMBL" id="MYD88893.1"/>
    </source>
</evidence>
<dbReference type="PANTHER" id="PTHR43163">
    <property type="entry name" value="DIPEPTIDE TRANSPORT SYSTEM PERMEASE PROTEIN DPPB-RELATED"/>
    <property type="match status" value="1"/>
</dbReference>
<feature type="transmembrane region" description="Helical" evidence="7">
    <location>
        <begin position="143"/>
        <end position="160"/>
    </location>
</feature>
<organism evidence="9">
    <name type="scientific">Caldilineaceae bacterium SB0662_bin_9</name>
    <dbReference type="NCBI Taxonomy" id="2605258"/>
    <lineage>
        <taxon>Bacteria</taxon>
        <taxon>Bacillati</taxon>
        <taxon>Chloroflexota</taxon>
        <taxon>Caldilineae</taxon>
        <taxon>Caldilineales</taxon>
        <taxon>Caldilineaceae</taxon>
    </lineage>
</organism>
<comment type="caution">
    <text evidence="9">The sequence shown here is derived from an EMBL/GenBank/DDBJ whole genome shotgun (WGS) entry which is preliminary data.</text>
</comment>
<feature type="domain" description="ABC transmembrane type-1" evidence="8">
    <location>
        <begin position="94"/>
        <end position="291"/>
    </location>
</feature>
<feature type="transmembrane region" description="Helical" evidence="7">
    <location>
        <begin position="12"/>
        <end position="30"/>
    </location>
</feature>
<dbReference type="InterPro" id="IPR035906">
    <property type="entry name" value="MetI-like_sf"/>
</dbReference>
<evidence type="ECO:0000256" key="1">
    <source>
        <dbReference type="ARBA" id="ARBA00004651"/>
    </source>
</evidence>
<dbReference type="AlphaFoldDB" id="A0A6B1DPY7"/>
<comment type="subcellular location">
    <subcellularLocation>
        <location evidence="1 7">Cell membrane</location>
        <topology evidence="1 7">Multi-pass membrane protein</topology>
    </subcellularLocation>
</comment>
<evidence type="ECO:0000256" key="2">
    <source>
        <dbReference type="ARBA" id="ARBA00022448"/>
    </source>
</evidence>
<dbReference type="GO" id="GO:0005886">
    <property type="term" value="C:plasma membrane"/>
    <property type="evidence" value="ECO:0007669"/>
    <property type="project" value="UniProtKB-SubCell"/>
</dbReference>
<keyword evidence="2 7" id="KW-0813">Transport</keyword>
<keyword evidence="5 7" id="KW-1133">Transmembrane helix</keyword>
<protein>
    <submittedName>
        <fullName evidence="9">ABC transporter permease</fullName>
    </submittedName>
</protein>
<reference evidence="9" key="1">
    <citation type="submission" date="2019-09" db="EMBL/GenBank/DDBJ databases">
        <title>Characterisation of the sponge microbiome using genome-centric metagenomics.</title>
        <authorList>
            <person name="Engelberts J.P."/>
            <person name="Robbins S.J."/>
            <person name="De Goeij J.M."/>
            <person name="Aranda M."/>
            <person name="Bell S.C."/>
            <person name="Webster N.S."/>
        </authorList>
    </citation>
    <scope>NUCLEOTIDE SEQUENCE</scope>
    <source>
        <strain evidence="9">SB0662_bin_9</strain>
    </source>
</reference>
<feature type="transmembrane region" description="Helical" evidence="7">
    <location>
        <begin position="100"/>
        <end position="122"/>
    </location>
</feature>
<dbReference type="Gene3D" id="1.10.3720.10">
    <property type="entry name" value="MetI-like"/>
    <property type="match status" value="1"/>
</dbReference>
<dbReference type="SUPFAM" id="SSF161098">
    <property type="entry name" value="MetI-like"/>
    <property type="match status" value="1"/>
</dbReference>
<evidence type="ECO:0000256" key="6">
    <source>
        <dbReference type="ARBA" id="ARBA00023136"/>
    </source>
</evidence>
<dbReference type="InterPro" id="IPR000515">
    <property type="entry name" value="MetI-like"/>
</dbReference>
<dbReference type="PROSITE" id="PS50928">
    <property type="entry name" value="ABC_TM1"/>
    <property type="match status" value="1"/>
</dbReference>
<gene>
    <name evidence="9" type="ORF">F4Y08_00940</name>
</gene>
<evidence type="ECO:0000256" key="7">
    <source>
        <dbReference type="RuleBase" id="RU363032"/>
    </source>
</evidence>
<feature type="transmembrane region" description="Helical" evidence="7">
    <location>
        <begin position="172"/>
        <end position="191"/>
    </location>
</feature>
<evidence type="ECO:0000256" key="5">
    <source>
        <dbReference type="ARBA" id="ARBA00022989"/>
    </source>
</evidence>
<dbReference type="Pfam" id="PF19300">
    <property type="entry name" value="BPD_transp_1_N"/>
    <property type="match status" value="1"/>
</dbReference>
<name>A0A6B1DPY7_9CHLR</name>